<dbReference type="Pfam" id="PF00078">
    <property type="entry name" value="RVT_1"/>
    <property type="match status" value="1"/>
</dbReference>
<dbReference type="Pfam" id="PF01867">
    <property type="entry name" value="Cas_Cas1"/>
    <property type="match status" value="1"/>
</dbReference>
<keyword evidence="4 14" id="KW-0479">Metal-binding</keyword>
<comment type="similarity">
    <text evidence="12">Belongs to the bacterial reverse transcriptase family.</text>
</comment>
<dbReference type="EC" id="3.1.-.-" evidence="14"/>
<reference evidence="17" key="1">
    <citation type="journal article" date="2019" name="Int. J. Syst. Evol. Microbiol.">
        <title>The Global Catalogue of Microorganisms (GCM) 10K type strain sequencing project: providing services to taxonomists for standard genome sequencing and annotation.</title>
        <authorList>
            <consortium name="The Broad Institute Genomics Platform"/>
            <consortium name="The Broad Institute Genome Sequencing Center for Infectious Disease"/>
            <person name="Wu L."/>
            <person name="Ma J."/>
        </authorList>
    </citation>
    <scope>NUCLEOTIDE SEQUENCE [LARGE SCALE GENOMIC DNA]</scope>
    <source>
        <strain evidence="17">CCUG 60023</strain>
    </source>
</reference>
<keyword evidence="7 14" id="KW-0460">Magnesium</keyword>
<dbReference type="GO" id="GO:0004519">
    <property type="term" value="F:endonuclease activity"/>
    <property type="evidence" value="ECO:0007669"/>
    <property type="project" value="UniProtKB-KW"/>
</dbReference>
<dbReference type="InterPro" id="IPR000477">
    <property type="entry name" value="RT_dom"/>
</dbReference>
<keyword evidence="11 14" id="KW-0464">Manganese</keyword>
<feature type="domain" description="Reverse transcriptase" evidence="15">
    <location>
        <begin position="34"/>
        <end position="261"/>
    </location>
</feature>
<comment type="cofactor">
    <cofactor evidence="14">
        <name>Mg(2+)</name>
        <dbReference type="ChEBI" id="CHEBI:18420"/>
    </cofactor>
    <cofactor evidence="14">
        <name>Mn(2+)</name>
        <dbReference type="ChEBI" id="CHEBI:29035"/>
    </cofactor>
</comment>
<dbReference type="EMBL" id="JBHTJV010000002">
    <property type="protein sequence ID" value="MFD0915007.1"/>
    <property type="molecule type" value="Genomic_DNA"/>
</dbReference>
<dbReference type="InterPro" id="IPR000123">
    <property type="entry name" value="Reverse_transcriptase_msDNA"/>
</dbReference>
<comment type="caution">
    <text evidence="16">The sequence shown here is derived from an EMBL/GenBank/DDBJ whole genome shotgun (WGS) entry which is preliminary data.</text>
</comment>
<dbReference type="InterPro" id="IPR042206">
    <property type="entry name" value="CRISPR-assoc_Cas1_C"/>
</dbReference>
<dbReference type="Gene3D" id="1.20.120.920">
    <property type="entry name" value="CRISPR-associated endonuclease Cas1, C-terminal domain"/>
    <property type="match status" value="1"/>
</dbReference>
<keyword evidence="6 14" id="KW-0378">Hydrolase</keyword>
<feature type="binding site" evidence="14">
    <location>
        <position position="528"/>
    </location>
    <ligand>
        <name>Mn(2+)</name>
        <dbReference type="ChEBI" id="CHEBI:29035"/>
    </ligand>
</feature>
<evidence type="ECO:0000256" key="2">
    <source>
        <dbReference type="ARBA" id="ARBA00022695"/>
    </source>
</evidence>
<dbReference type="CDD" id="cd09634">
    <property type="entry name" value="Cas1_I-II-III"/>
    <property type="match status" value="1"/>
</dbReference>
<gene>
    <name evidence="14 16" type="primary">cas1</name>
    <name evidence="16" type="ORF">ACFQ14_01145</name>
</gene>
<sequence length="639" mass="71482">MAWEQTSANGGSAGGDRVSLGEFRSNLFANLTQLRSEILQGTYRTSPFRKVAVPKRKPGYRVLTIPSVRDRVLHKSIANALTPILEPIFEDCSFGYRPGRGVVHAVERVERWRKQGYSVVIEADIVSYFDNVDHELLIEKIQTAIGIMDGAASVLALLIALLGDQANALGTPGRGLVQGSPLSPLLANLYLDALDEEIEAQGVKLVRYADDFVILCKSQGKAKKVLQHCTTILAEHNLRLHEDGTRIVSFDQGFDFIGYLFVKSLSIKEKREPNEKTRSKAPKSEITDEGIIELDELGTRFDPGARVLHLVDPAHQLEIRNRSFSVQRGEGIELITIPHKRIGRIEVSPGIAVSSGATTLAMDTQTPMHFLDWQGQTRGLLASTRSRSAGLQFDQAAMILDNEKRLGIAKLLVDARIRNQRTQIQRLNRRKSLDKVEHGLLAMKRNLRKLPQINTVSAALGLEGASGQLFWPMVGSLLDNHFFQFKTRSRPARDPCNATLNYLAGILERDIRGSIQKVGLHPGFAFLHASRDRHDGLVFDLMEPFRAPLTEGLMVYLFNAKRLREEMFEIGSERDIAISTDGRKAIVEAYENAVAKRVRKPDGTGKLSWRNMMVWQARTLTNAIRNHDETQFQPFIMQA</sequence>
<evidence type="ECO:0000256" key="9">
    <source>
        <dbReference type="ARBA" id="ARBA00023118"/>
    </source>
</evidence>
<dbReference type="SUPFAM" id="SSF56672">
    <property type="entry name" value="DNA/RNA polymerases"/>
    <property type="match status" value="1"/>
</dbReference>
<dbReference type="CDD" id="cd01651">
    <property type="entry name" value="RT_G2_intron"/>
    <property type="match status" value="1"/>
</dbReference>
<keyword evidence="1" id="KW-0808">Transferase</keyword>
<evidence type="ECO:0000256" key="1">
    <source>
        <dbReference type="ARBA" id="ARBA00022679"/>
    </source>
</evidence>
<dbReference type="InterPro" id="IPR042211">
    <property type="entry name" value="CRISPR-assoc_Cas1_N"/>
</dbReference>
<evidence type="ECO:0000256" key="4">
    <source>
        <dbReference type="ARBA" id="ARBA00022723"/>
    </source>
</evidence>
<dbReference type="InterPro" id="IPR050646">
    <property type="entry name" value="Cas1"/>
</dbReference>
<evidence type="ECO:0000256" key="3">
    <source>
        <dbReference type="ARBA" id="ARBA00022722"/>
    </source>
</evidence>
<feature type="binding site" evidence="14">
    <location>
        <position position="543"/>
    </location>
    <ligand>
        <name>Mn(2+)</name>
        <dbReference type="ChEBI" id="CHEBI:29035"/>
    </ligand>
</feature>
<dbReference type="PANTHER" id="PTHR34353">
    <property type="entry name" value="CRISPR-ASSOCIATED ENDONUCLEASE CAS1 1"/>
    <property type="match status" value="1"/>
</dbReference>
<dbReference type="RefSeq" id="WP_377210858.1">
    <property type="nucleotide sequence ID" value="NZ_JBHTJV010000002.1"/>
</dbReference>
<evidence type="ECO:0000256" key="10">
    <source>
        <dbReference type="ARBA" id="ARBA00023125"/>
    </source>
</evidence>
<dbReference type="HAMAP" id="MF_01470">
    <property type="entry name" value="Cas1"/>
    <property type="match status" value="1"/>
</dbReference>
<comment type="function">
    <text evidence="14">CRISPR (clustered regularly interspaced short palindromic repeat), is an adaptive immune system that provides protection against mobile genetic elements (viruses, transposable elements and conjugative plasmids). CRISPR clusters contain spacers, sequences complementary to antecedent mobile elements, and target invading nucleic acids. CRISPR clusters are transcribed and processed into CRISPR RNA (crRNA). Acts as a dsDNA endonuclease. Involved in the integration of spacer DNA into the CRISPR cassette.</text>
</comment>
<name>A0ABW3FBR6_9HYPH</name>
<protein>
    <recommendedName>
        <fullName evidence="14">CRISPR-associated endonuclease Cas1</fullName>
        <ecNumber evidence="14">3.1.-.-</ecNumber>
    </recommendedName>
</protein>
<proteinExistence type="inferred from homology"/>
<evidence type="ECO:0000256" key="14">
    <source>
        <dbReference type="HAMAP-Rule" id="MF_01470"/>
    </source>
</evidence>
<evidence type="ECO:0000256" key="7">
    <source>
        <dbReference type="ARBA" id="ARBA00022842"/>
    </source>
</evidence>
<dbReference type="PANTHER" id="PTHR34353:SF2">
    <property type="entry name" value="CRISPR-ASSOCIATED ENDONUCLEASE CAS1 1"/>
    <property type="match status" value="1"/>
</dbReference>
<keyword evidence="5 14" id="KW-0255">Endonuclease</keyword>
<evidence type="ECO:0000256" key="12">
    <source>
        <dbReference type="ARBA" id="ARBA00034120"/>
    </source>
</evidence>
<evidence type="ECO:0000313" key="17">
    <source>
        <dbReference type="Proteomes" id="UP001597101"/>
    </source>
</evidence>
<keyword evidence="9 14" id="KW-0051">Antiviral defense</keyword>
<dbReference type="InterPro" id="IPR043502">
    <property type="entry name" value="DNA/RNA_pol_sf"/>
</dbReference>
<evidence type="ECO:0000256" key="6">
    <source>
        <dbReference type="ARBA" id="ARBA00022801"/>
    </source>
</evidence>
<evidence type="ECO:0000256" key="8">
    <source>
        <dbReference type="ARBA" id="ARBA00022918"/>
    </source>
</evidence>
<evidence type="ECO:0000259" key="15">
    <source>
        <dbReference type="PROSITE" id="PS50878"/>
    </source>
</evidence>
<evidence type="ECO:0000256" key="5">
    <source>
        <dbReference type="ARBA" id="ARBA00022759"/>
    </source>
</evidence>
<keyword evidence="17" id="KW-1185">Reference proteome</keyword>
<evidence type="ECO:0000256" key="11">
    <source>
        <dbReference type="ARBA" id="ARBA00023211"/>
    </source>
</evidence>
<keyword evidence="10 14" id="KW-0238">DNA-binding</keyword>
<dbReference type="PROSITE" id="PS50878">
    <property type="entry name" value="RT_POL"/>
    <property type="match status" value="1"/>
</dbReference>
<comment type="similarity">
    <text evidence="14">Belongs to the CRISPR-associated endonuclease Cas1 family.</text>
</comment>
<organism evidence="16 17">
    <name type="scientific">Pseudahrensia aquimaris</name>
    <dbReference type="NCBI Taxonomy" id="744461"/>
    <lineage>
        <taxon>Bacteria</taxon>
        <taxon>Pseudomonadati</taxon>
        <taxon>Pseudomonadota</taxon>
        <taxon>Alphaproteobacteria</taxon>
        <taxon>Hyphomicrobiales</taxon>
        <taxon>Ahrensiaceae</taxon>
        <taxon>Pseudahrensia</taxon>
    </lineage>
</organism>
<dbReference type="Proteomes" id="UP001597101">
    <property type="component" value="Unassembled WGS sequence"/>
</dbReference>
<feature type="binding site" evidence="14">
    <location>
        <position position="463"/>
    </location>
    <ligand>
        <name>Mn(2+)</name>
        <dbReference type="ChEBI" id="CHEBI:29035"/>
    </ligand>
</feature>
<keyword evidence="8" id="KW-0695">RNA-directed DNA polymerase</keyword>
<keyword evidence="2" id="KW-0548">Nucleotidyltransferase</keyword>
<dbReference type="NCBIfam" id="TIGR00287">
    <property type="entry name" value="cas1"/>
    <property type="match status" value="1"/>
</dbReference>
<accession>A0ABW3FBR6</accession>
<dbReference type="Gene3D" id="3.100.10.20">
    <property type="entry name" value="CRISPR-associated endonuclease Cas1, N-terminal domain"/>
    <property type="match status" value="1"/>
</dbReference>
<keyword evidence="3 14" id="KW-0540">Nuclease</keyword>
<evidence type="ECO:0000313" key="16">
    <source>
        <dbReference type="EMBL" id="MFD0915007.1"/>
    </source>
</evidence>
<comment type="subunit">
    <text evidence="13 14">Homodimer, forms a heterotetramer with a Cas2 homodimer.</text>
</comment>
<evidence type="ECO:0000256" key="13">
    <source>
        <dbReference type="ARBA" id="ARBA00038592"/>
    </source>
</evidence>
<dbReference type="PRINTS" id="PR00866">
    <property type="entry name" value="RNADNAPOLMS"/>
</dbReference>
<dbReference type="InterPro" id="IPR002729">
    <property type="entry name" value="CRISPR-assoc_Cas1"/>
</dbReference>